<evidence type="ECO:0000313" key="2">
    <source>
        <dbReference type="Proteomes" id="UP000276133"/>
    </source>
</evidence>
<comment type="caution">
    <text evidence="1">The sequence shown here is derived from an EMBL/GenBank/DDBJ whole genome shotgun (WGS) entry which is preliminary data.</text>
</comment>
<gene>
    <name evidence="1" type="ORF">BpHYR1_010133</name>
</gene>
<dbReference type="AlphaFoldDB" id="A0A3M7RA36"/>
<protein>
    <submittedName>
        <fullName evidence="1">Uncharacterized protein</fullName>
    </submittedName>
</protein>
<reference evidence="1 2" key="1">
    <citation type="journal article" date="2018" name="Sci. Rep.">
        <title>Genomic signatures of local adaptation to the degree of environmental predictability in rotifers.</title>
        <authorList>
            <person name="Franch-Gras L."/>
            <person name="Hahn C."/>
            <person name="Garcia-Roger E.M."/>
            <person name="Carmona M.J."/>
            <person name="Serra M."/>
            <person name="Gomez A."/>
        </authorList>
    </citation>
    <scope>NUCLEOTIDE SEQUENCE [LARGE SCALE GENOMIC DNA]</scope>
    <source>
        <strain evidence="1">HYR1</strain>
    </source>
</reference>
<organism evidence="1 2">
    <name type="scientific">Brachionus plicatilis</name>
    <name type="common">Marine rotifer</name>
    <name type="synonym">Brachionus muelleri</name>
    <dbReference type="NCBI Taxonomy" id="10195"/>
    <lineage>
        <taxon>Eukaryota</taxon>
        <taxon>Metazoa</taxon>
        <taxon>Spiralia</taxon>
        <taxon>Gnathifera</taxon>
        <taxon>Rotifera</taxon>
        <taxon>Eurotatoria</taxon>
        <taxon>Monogononta</taxon>
        <taxon>Pseudotrocha</taxon>
        <taxon>Ploima</taxon>
        <taxon>Brachionidae</taxon>
        <taxon>Brachionus</taxon>
    </lineage>
</organism>
<evidence type="ECO:0000313" key="1">
    <source>
        <dbReference type="EMBL" id="RNA20118.1"/>
    </source>
</evidence>
<accession>A0A3M7RA36</accession>
<proteinExistence type="predicted"/>
<name>A0A3M7RA36_BRAPC</name>
<sequence length="134" mass="15916">MDYKKSKSCKQKTILCRNAKSICSTFSDGFIRKTFKKKCKIPRKLKIFFNILYILPYYPGVLNPRAFIETIDLIIIKYIFFYKPLVSFHSNPLIDDVERNDETQNGEFNEKNKTKKILKIKLMEIVSKINEYND</sequence>
<dbReference type="Proteomes" id="UP000276133">
    <property type="component" value="Unassembled WGS sequence"/>
</dbReference>
<keyword evidence="2" id="KW-1185">Reference proteome</keyword>
<dbReference type="EMBL" id="REGN01003922">
    <property type="protein sequence ID" value="RNA20118.1"/>
    <property type="molecule type" value="Genomic_DNA"/>
</dbReference>